<keyword evidence="2" id="KW-1185">Reference proteome</keyword>
<organism evidence="1 2">
    <name type="scientific">Ceratopteris richardii</name>
    <name type="common">Triangle waterfern</name>
    <dbReference type="NCBI Taxonomy" id="49495"/>
    <lineage>
        <taxon>Eukaryota</taxon>
        <taxon>Viridiplantae</taxon>
        <taxon>Streptophyta</taxon>
        <taxon>Embryophyta</taxon>
        <taxon>Tracheophyta</taxon>
        <taxon>Polypodiopsida</taxon>
        <taxon>Polypodiidae</taxon>
        <taxon>Polypodiales</taxon>
        <taxon>Pteridineae</taxon>
        <taxon>Pteridaceae</taxon>
        <taxon>Parkerioideae</taxon>
        <taxon>Ceratopteris</taxon>
    </lineage>
</organism>
<evidence type="ECO:0000313" key="2">
    <source>
        <dbReference type="Proteomes" id="UP000825935"/>
    </source>
</evidence>
<reference evidence="1" key="1">
    <citation type="submission" date="2021-08" db="EMBL/GenBank/DDBJ databases">
        <title>WGS assembly of Ceratopteris richardii.</title>
        <authorList>
            <person name="Marchant D.B."/>
            <person name="Chen G."/>
            <person name="Jenkins J."/>
            <person name="Shu S."/>
            <person name="Leebens-Mack J."/>
            <person name="Grimwood J."/>
            <person name="Schmutz J."/>
            <person name="Soltis P."/>
            <person name="Soltis D."/>
            <person name="Chen Z.-H."/>
        </authorList>
    </citation>
    <scope>NUCLEOTIDE SEQUENCE</scope>
    <source>
        <strain evidence="1">Whitten #5841</strain>
        <tissue evidence="1">Leaf</tissue>
    </source>
</reference>
<sequence length="52" mass="5897">MAQIFACRYAFGSPLLLGHPLRVESIIAELYGEKRGDLNGLSTLCFFQFHHQ</sequence>
<dbReference type="Proteomes" id="UP000825935">
    <property type="component" value="Chromosome 11"/>
</dbReference>
<dbReference type="AlphaFoldDB" id="A0A8T2TQ64"/>
<accession>A0A8T2TQ64</accession>
<proteinExistence type="predicted"/>
<evidence type="ECO:0000313" key="1">
    <source>
        <dbReference type="EMBL" id="KAH7425517.1"/>
    </source>
</evidence>
<gene>
    <name evidence="1" type="ORF">KP509_11G058500</name>
</gene>
<comment type="caution">
    <text evidence="1">The sequence shown here is derived from an EMBL/GenBank/DDBJ whole genome shotgun (WGS) entry which is preliminary data.</text>
</comment>
<dbReference type="EMBL" id="CM035416">
    <property type="protein sequence ID" value="KAH7425517.1"/>
    <property type="molecule type" value="Genomic_DNA"/>
</dbReference>
<name>A0A8T2TQ64_CERRI</name>
<protein>
    <submittedName>
        <fullName evidence="1">Uncharacterized protein</fullName>
    </submittedName>
</protein>